<dbReference type="GO" id="GO:1990904">
    <property type="term" value="C:ribonucleoprotein complex"/>
    <property type="evidence" value="ECO:0007669"/>
    <property type="project" value="InterPro"/>
</dbReference>
<dbReference type="InterPro" id="IPR004038">
    <property type="entry name" value="Ribosomal_eL8/eL30/eS12/Gad45"/>
</dbReference>
<keyword evidence="2" id="KW-1133">Transmembrane helix</keyword>
<sequence length="108" mass="11885">MRLSDSDYVITVSGIQGNQHFVVFSALVKKFSHQFVVSAVLCTIINLICFSMNVPYVFVPSKEALGRACGVTRAVIACSVTSNEGSQLKSQITQLKQFEYLELLLVAH</sequence>
<name>A0AA41UZ18_PAPNU</name>
<accession>A0AA41UZ18</accession>
<protein>
    <recommendedName>
        <fullName evidence="3">Ribosomal protein eL8/eL30/eS12/Gadd45 domain-containing protein</fullName>
    </recommendedName>
</protein>
<dbReference type="PROSITE" id="PS01082">
    <property type="entry name" value="RIBOSOMAL_L7AE"/>
    <property type="match status" value="1"/>
</dbReference>
<dbReference type="GO" id="GO:0042254">
    <property type="term" value="P:ribosome biogenesis"/>
    <property type="evidence" value="ECO:0007669"/>
    <property type="project" value="InterPro"/>
</dbReference>
<dbReference type="SUPFAM" id="SSF55315">
    <property type="entry name" value="L30e-like"/>
    <property type="match status" value="1"/>
</dbReference>
<dbReference type="Pfam" id="PF01248">
    <property type="entry name" value="Ribosomal_L7Ae"/>
    <property type="match status" value="1"/>
</dbReference>
<keyword evidence="2" id="KW-0472">Membrane</keyword>
<evidence type="ECO:0000256" key="2">
    <source>
        <dbReference type="SAM" id="Phobius"/>
    </source>
</evidence>
<dbReference type="InterPro" id="IPR004037">
    <property type="entry name" value="Ribosomal_eL8-like_CS"/>
</dbReference>
<dbReference type="AlphaFoldDB" id="A0AA41UZ18"/>
<organism evidence="4 5">
    <name type="scientific">Papaver nudicaule</name>
    <name type="common">Iceland poppy</name>
    <dbReference type="NCBI Taxonomy" id="74823"/>
    <lineage>
        <taxon>Eukaryota</taxon>
        <taxon>Viridiplantae</taxon>
        <taxon>Streptophyta</taxon>
        <taxon>Embryophyta</taxon>
        <taxon>Tracheophyta</taxon>
        <taxon>Spermatophyta</taxon>
        <taxon>Magnoliopsida</taxon>
        <taxon>Ranunculales</taxon>
        <taxon>Papaveraceae</taxon>
        <taxon>Papaveroideae</taxon>
        <taxon>Papaver</taxon>
    </lineage>
</organism>
<keyword evidence="5" id="KW-1185">Reference proteome</keyword>
<dbReference type="InterPro" id="IPR029064">
    <property type="entry name" value="Ribosomal_eL30-like_sf"/>
</dbReference>
<dbReference type="Proteomes" id="UP001177140">
    <property type="component" value="Unassembled WGS sequence"/>
</dbReference>
<feature type="domain" description="Ribosomal protein eL8/eL30/eS12/Gadd45" evidence="3">
    <location>
        <begin position="45"/>
        <end position="87"/>
    </location>
</feature>
<gene>
    <name evidence="4" type="ORF">MKW94_015163</name>
</gene>
<dbReference type="EMBL" id="JAJJMA010047158">
    <property type="protein sequence ID" value="MCL7025594.1"/>
    <property type="molecule type" value="Genomic_DNA"/>
</dbReference>
<dbReference type="Gene3D" id="3.30.1330.30">
    <property type="match status" value="1"/>
</dbReference>
<evidence type="ECO:0000259" key="3">
    <source>
        <dbReference type="Pfam" id="PF01248"/>
    </source>
</evidence>
<keyword evidence="2" id="KW-0812">Transmembrane</keyword>
<proteinExistence type="inferred from homology"/>
<evidence type="ECO:0000313" key="5">
    <source>
        <dbReference type="Proteomes" id="UP001177140"/>
    </source>
</evidence>
<evidence type="ECO:0000256" key="1">
    <source>
        <dbReference type="ARBA" id="ARBA00007337"/>
    </source>
</evidence>
<comment type="caution">
    <text evidence="4">The sequence shown here is derived from an EMBL/GenBank/DDBJ whole genome shotgun (WGS) entry which is preliminary data.</text>
</comment>
<evidence type="ECO:0000313" key="4">
    <source>
        <dbReference type="EMBL" id="MCL7025594.1"/>
    </source>
</evidence>
<feature type="transmembrane region" description="Helical" evidence="2">
    <location>
        <begin position="35"/>
        <end position="58"/>
    </location>
</feature>
<comment type="similarity">
    <text evidence="1">Belongs to the eukaryotic ribosomal protein eL8 family.</text>
</comment>
<reference evidence="4" key="1">
    <citation type="submission" date="2022-03" db="EMBL/GenBank/DDBJ databases">
        <title>A functionally conserved STORR gene fusion in Papaver species that diverged 16.8 million years ago.</title>
        <authorList>
            <person name="Catania T."/>
        </authorList>
    </citation>
    <scope>NUCLEOTIDE SEQUENCE</scope>
    <source>
        <strain evidence="4">S-191538</strain>
    </source>
</reference>